<feature type="region of interest" description="Disordered" evidence="1">
    <location>
        <begin position="1"/>
        <end position="37"/>
    </location>
</feature>
<organism evidence="2 3">
    <name type="scientific">Mesorhabditis spiculigera</name>
    <dbReference type="NCBI Taxonomy" id="96644"/>
    <lineage>
        <taxon>Eukaryota</taxon>
        <taxon>Metazoa</taxon>
        <taxon>Ecdysozoa</taxon>
        <taxon>Nematoda</taxon>
        <taxon>Chromadorea</taxon>
        <taxon>Rhabditida</taxon>
        <taxon>Rhabditina</taxon>
        <taxon>Rhabditomorpha</taxon>
        <taxon>Rhabditoidea</taxon>
        <taxon>Rhabditidae</taxon>
        <taxon>Mesorhabditinae</taxon>
        <taxon>Mesorhabditis</taxon>
    </lineage>
</organism>
<name>A0AA36G2D0_9BILA</name>
<dbReference type="AlphaFoldDB" id="A0AA36G2D0"/>
<evidence type="ECO:0000256" key="1">
    <source>
        <dbReference type="SAM" id="MobiDB-lite"/>
    </source>
</evidence>
<evidence type="ECO:0008006" key="4">
    <source>
        <dbReference type="Google" id="ProtNLM"/>
    </source>
</evidence>
<comment type="caution">
    <text evidence="2">The sequence shown here is derived from an EMBL/GenBank/DDBJ whole genome shotgun (WGS) entry which is preliminary data.</text>
</comment>
<proteinExistence type="predicted"/>
<dbReference type="Proteomes" id="UP001177023">
    <property type="component" value="Unassembled WGS sequence"/>
</dbReference>
<feature type="non-terminal residue" evidence="2">
    <location>
        <position position="1"/>
    </location>
</feature>
<reference evidence="2" key="1">
    <citation type="submission" date="2023-06" db="EMBL/GenBank/DDBJ databases">
        <authorList>
            <person name="Delattre M."/>
        </authorList>
    </citation>
    <scope>NUCLEOTIDE SEQUENCE</scope>
    <source>
        <strain evidence="2">AF72</strain>
    </source>
</reference>
<accession>A0AA36G2D0</accession>
<evidence type="ECO:0000313" key="3">
    <source>
        <dbReference type="Proteomes" id="UP001177023"/>
    </source>
</evidence>
<evidence type="ECO:0000313" key="2">
    <source>
        <dbReference type="EMBL" id="CAJ0570597.1"/>
    </source>
</evidence>
<dbReference type="EMBL" id="CATQJA010002410">
    <property type="protein sequence ID" value="CAJ0570597.1"/>
    <property type="molecule type" value="Genomic_DNA"/>
</dbReference>
<sequence>MNSSNDADGMSTPVITEEPKPPARPRPPPISVSTRSPTQLTCPICNTRVITDVQRRCCPPFSFVHVCPQCNSTISQSQLDQRL</sequence>
<protein>
    <recommendedName>
        <fullName evidence="4">LITAF domain-containing protein</fullName>
    </recommendedName>
</protein>
<gene>
    <name evidence="2" type="ORF">MSPICULIGERA_LOCUS9034</name>
</gene>
<keyword evidence="3" id="KW-1185">Reference proteome</keyword>